<dbReference type="Gene3D" id="3.40.630.30">
    <property type="match status" value="1"/>
</dbReference>
<name>A0A9W6DDX4_9FIRM</name>
<dbReference type="CDD" id="cd04301">
    <property type="entry name" value="NAT_SF"/>
    <property type="match status" value="1"/>
</dbReference>
<dbReference type="InterPro" id="IPR027365">
    <property type="entry name" value="GNAT_acetyltra_YdfB-like"/>
</dbReference>
<accession>A0A9W6DDX4</accession>
<dbReference type="Pfam" id="PF12746">
    <property type="entry name" value="GNAT_acetyltran"/>
    <property type="match status" value="1"/>
</dbReference>
<dbReference type="InterPro" id="IPR016181">
    <property type="entry name" value="Acyl_CoA_acyltransferase"/>
</dbReference>
<dbReference type="RefSeq" id="WP_281814997.1">
    <property type="nucleotide sequence ID" value="NZ_BRLB01000004.1"/>
</dbReference>
<organism evidence="1 2">
    <name type="scientific">Vallitalea longa</name>
    <dbReference type="NCBI Taxonomy" id="2936439"/>
    <lineage>
        <taxon>Bacteria</taxon>
        <taxon>Bacillati</taxon>
        <taxon>Bacillota</taxon>
        <taxon>Clostridia</taxon>
        <taxon>Lachnospirales</taxon>
        <taxon>Vallitaleaceae</taxon>
        <taxon>Vallitalea</taxon>
    </lineage>
</organism>
<dbReference type="AlphaFoldDB" id="A0A9W6DDX4"/>
<dbReference type="SUPFAM" id="SSF55729">
    <property type="entry name" value="Acyl-CoA N-acyltransferases (Nat)"/>
    <property type="match status" value="1"/>
</dbReference>
<protein>
    <recommendedName>
        <fullName evidence="3">N-acetyltransferase domain-containing protein</fullName>
    </recommendedName>
</protein>
<proteinExistence type="predicted"/>
<evidence type="ECO:0008006" key="3">
    <source>
        <dbReference type="Google" id="ProtNLM"/>
    </source>
</evidence>
<dbReference type="EMBL" id="BRLB01000004">
    <property type="protein sequence ID" value="GKX29491.1"/>
    <property type="molecule type" value="Genomic_DNA"/>
</dbReference>
<keyword evidence="2" id="KW-1185">Reference proteome</keyword>
<evidence type="ECO:0000313" key="1">
    <source>
        <dbReference type="EMBL" id="GKX29491.1"/>
    </source>
</evidence>
<gene>
    <name evidence="1" type="ORF">SH1V18_19710</name>
</gene>
<dbReference type="Proteomes" id="UP001144256">
    <property type="component" value="Unassembled WGS sequence"/>
</dbReference>
<reference evidence="1" key="1">
    <citation type="submission" date="2022-06" db="EMBL/GenBank/DDBJ databases">
        <title>Vallitalea longa sp. nov., an anaerobic bacterium isolated from marine sediment.</title>
        <authorList>
            <person name="Hirano S."/>
            <person name="Terahara T."/>
            <person name="Mori K."/>
            <person name="Hamada M."/>
            <person name="Matsumoto R."/>
            <person name="Kobayashi T."/>
        </authorList>
    </citation>
    <scope>NUCLEOTIDE SEQUENCE</scope>
    <source>
        <strain evidence="1">SH18-1</strain>
    </source>
</reference>
<sequence length="236" mass="27734">MFRFDEYYLGYLGINSSNIMKNIIVVKSEYREMPLNGKYLYPIIFVEYNRYIVCSCSYEFFNICKDKFDGTIESIYSIFKVLNQNGNYYRLRKMRKYSIDEITSIKYYTVANTLTEDIIRSLSFNTNINIEDYIIRKKAILLEKRQFVIIKYNRIASTAFISDIYNGGGNIVVFTNDDYKRHGYGKEVVKACINWCVKNNIIPIYLVEESNSSSIKLAESLNLKLKSIEWVISISK</sequence>
<evidence type="ECO:0000313" key="2">
    <source>
        <dbReference type="Proteomes" id="UP001144256"/>
    </source>
</evidence>
<comment type="caution">
    <text evidence="1">The sequence shown here is derived from an EMBL/GenBank/DDBJ whole genome shotgun (WGS) entry which is preliminary data.</text>
</comment>